<dbReference type="SUPFAM" id="SSF52540">
    <property type="entry name" value="P-loop containing nucleoside triphosphate hydrolases"/>
    <property type="match status" value="1"/>
</dbReference>
<keyword evidence="4 6" id="KW-0067">ATP-binding</keyword>
<dbReference type="GO" id="GO:0003724">
    <property type="term" value="F:RNA helicase activity"/>
    <property type="evidence" value="ECO:0007669"/>
    <property type="project" value="UniProtKB-EC"/>
</dbReference>
<keyword evidence="6" id="KW-0694">RNA-binding</keyword>
<name>A0A820NWQ6_9BILA</name>
<dbReference type="InterPro" id="IPR014014">
    <property type="entry name" value="RNA_helicase_DEAD_Q_motif"/>
</dbReference>
<dbReference type="Pfam" id="PF00270">
    <property type="entry name" value="DEAD"/>
    <property type="match status" value="1"/>
</dbReference>
<keyword evidence="3 6" id="KW-0347">Helicase</keyword>
<accession>A0A820NWQ6</accession>
<comment type="caution">
    <text evidence="8">The sequence shown here is derived from an EMBL/GenBank/DDBJ whole genome shotgun (WGS) entry which is preliminary data.</text>
</comment>
<protein>
    <recommendedName>
        <fullName evidence="6">ATP-dependent RNA helicase</fullName>
        <ecNumber evidence="6">3.6.4.13</ecNumber>
    </recommendedName>
</protein>
<dbReference type="EMBL" id="CAJOAY010026872">
    <property type="protein sequence ID" value="CAF4394027.1"/>
    <property type="molecule type" value="Genomic_DNA"/>
</dbReference>
<comment type="catalytic activity">
    <reaction evidence="6">
        <text>ATP + H2O = ADP + phosphate + H(+)</text>
        <dbReference type="Rhea" id="RHEA:13065"/>
        <dbReference type="ChEBI" id="CHEBI:15377"/>
        <dbReference type="ChEBI" id="CHEBI:15378"/>
        <dbReference type="ChEBI" id="CHEBI:30616"/>
        <dbReference type="ChEBI" id="CHEBI:43474"/>
        <dbReference type="ChEBI" id="CHEBI:456216"/>
        <dbReference type="EC" id="3.6.4.13"/>
    </reaction>
</comment>
<sequence>MVEKFDEMNLHEPLLRGIYGYGFEQPSAIQQRAIKPCILRHDVIAQAQSGTGKTATF</sequence>
<evidence type="ECO:0000256" key="5">
    <source>
        <dbReference type="PROSITE-ProRule" id="PRU00552"/>
    </source>
</evidence>
<feature type="domain" description="DEAD-box RNA helicase Q" evidence="7">
    <location>
        <begin position="3"/>
        <end position="31"/>
    </location>
</feature>
<dbReference type="InterPro" id="IPR011545">
    <property type="entry name" value="DEAD/DEAH_box_helicase_dom"/>
</dbReference>
<organism evidence="8 9">
    <name type="scientific">Adineta steineri</name>
    <dbReference type="NCBI Taxonomy" id="433720"/>
    <lineage>
        <taxon>Eukaryota</taxon>
        <taxon>Metazoa</taxon>
        <taxon>Spiralia</taxon>
        <taxon>Gnathifera</taxon>
        <taxon>Rotifera</taxon>
        <taxon>Eurotatoria</taxon>
        <taxon>Bdelloidea</taxon>
        <taxon>Adinetida</taxon>
        <taxon>Adinetidae</taxon>
        <taxon>Adineta</taxon>
    </lineage>
</organism>
<comment type="function">
    <text evidence="6">RNA helicase.</text>
</comment>
<keyword evidence="2 6" id="KW-0378">Hydrolase</keyword>
<dbReference type="InterPro" id="IPR027417">
    <property type="entry name" value="P-loop_NTPase"/>
</dbReference>
<evidence type="ECO:0000259" key="7">
    <source>
        <dbReference type="PROSITE" id="PS51195"/>
    </source>
</evidence>
<dbReference type="PANTHER" id="PTHR24031">
    <property type="entry name" value="RNA HELICASE"/>
    <property type="match status" value="1"/>
</dbReference>
<evidence type="ECO:0000313" key="8">
    <source>
        <dbReference type="EMBL" id="CAF4394027.1"/>
    </source>
</evidence>
<dbReference type="PROSITE" id="PS51195">
    <property type="entry name" value="Q_MOTIF"/>
    <property type="match status" value="1"/>
</dbReference>
<dbReference type="AlphaFoldDB" id="A0A820NWQ6"/>
<evidence type="ECO:0000256" key="6">
    <source>
        <dbReference type="RuleBase" id="RU365068"/>
    </source>
</evidence>
<feature type="short sequence motif" description="Q motif" evidence="5">
    <location>
        <begin position="3"/>
        <end position="31"/>
    </location>
</feature>
<evidence type="ECO:0000313" key="9">
    <source>
        <dbReference type="Proteomes" id="UP000663881"/>
    </source>
</evidence>
<gene>
    <name evidence="8" type="ORF">OKA104_LOCUS51038</name>
</gene>
<keyword evidence="1 6" id="KW-0547">Nucleotide-binding</keyword>
<proteinExistence type="inferred from homology"/>
<dbReference type="GO" id="GO:0005524">
    <property type="term" value="F:ATP binding"/>
    <property type="evidence" value="ECO:0007669"/>
    <property type="project" value="UniProtKB-UniRule"/>
</dbReference>
<evidence type="ECO:0000256" key="4">
    <source>
        <dbReference type="ARBA" id="ARBA00022840"/>
    </source>
</evidence>
<evidence type="ECO:0000256" key="3">
    <source>
        <dbReference type="ARBA" id="ARBA00022806"/>
    </source>
</evidence>
<evidence type="ECO:0000256" key="1">
    <source>
        <dbReference type="ARBA" id="ARBA00022741"/>
    </source>
</evidence>
<dbReference type="Proteomes" id="UP000663881">
    <property type="component" value="Unassembled WGS sequence"/>
</dbReference>
<feature type="non-terminal residue" evidence="8">
    <location>
        <position position="1"/>
    </location>
</feature>
<evidence type="ECO:0000256" key="2">
    <source>
        <dbReference type="ARBA" id="ARBA00022801"/>
    </source>
</evidence>
<reference evidence="8" key="1">
    <citation type="submission" date="2021-02" db="EMBL/GenBank/DDBJ databases">
        <authorList>
            <person name="Nowell W R."/>
        </authorList>
    </citation>
    <scope>NUCLEOTIDE SEQUENCE</scope>
</reference>
<comment type="domain">
    <text evidence="6">The Q motif is unique to and characteristic of the DEAD box family of RNA helicases and controls ATP binding and hydrolysis.</text>
</comment>
<comment type="similarity">
    <text evidence="6">Belongs to the DEAD box helicase family.</text>
</comment>
<dbReference type="GO" id="GO:0003723">
    <property type="term" value="F:RNA binding"/>
    <property type="evidence" value="ECO:0007669"/>
    <property type="project" value="UniProtKB-UniRule"/>
</dbReference>
<dbReference type="GO" id="GO:0016787">
    <property type="term" value="F:hydrolase activity"/>
    <property type="evidence" value="ECO:0007669"/>
    <property type="project" value="UniProtKB-KW"/>
</dbReference>
<dbReference type="Gene3D" id="3.40.50.300">
    <property type="entry name" value="P-loop containing nucleotide triphosphate hydrolases"/>
    <property type="match status" value="1"/>
</dbReference>
<dbReference type="EC" id="3.6.4.13" evidence="6"/>